<reference evidence="1" key="1">
    <citation type="journal article" date="2023" name="Nat. Commun.">
        <title>Diploid and tetraploid genomes of Acorus and the evolution of monocots.</title>
        <authorList>
            <person name="Ma L."/>
            <person name="Liu K.W."/>
            <person name="Li Z."/>
            <person name="Hsiao Y.Y."/>
            <person name="Qi Y."/>
            <person name="Fu T."/>
            <person name="Tang G.D."/>
            <person name="Zhang D."/>
            <person name="Sun W.H."/>
            <person name="Liu D.K."/>
            <person name="Li Y."/>
            <person name="Chen G.Z."/>
            <person name="Liu X.D."/>
            <person name="Liao X.Y."/>
            <person name="Jiang Y.T."/>
            <person name="Yu X."/>
            <person name="Hao Y."/>
            <person name="Huang J."/>
            <person name="Zhao X.W."/>
            <person name="Ke S."/>
            <person name="Chen Y.Y."/>
            <person name="Wu W.L."/>
            <person name="Hsu J.L."/>
            <person name="Lin Y.F."/>
            <person name="Huang M.D."/>
            <person name="Li C.Y."/>
            <person name="Huang L."/>
            <person name="Wang Z.W."/>
            <person name="Zhao X."/>
            <person name="Zhong W.Y."/>
            <person name="Peng D.H."/>
            <person name="Ahmad S."/>
            <person name="Lan S."/>
            <person name="Zhang J.S."/>
            <person name="Tsai W.C."/>
            <person name="Van de Peer Y."/>
            <person name="Liu Z.J."/>
        </authorList>
    </citation>
    <scope>NUCLEOTIDE SEQUENCE</scope>
    <source>
        <strain evidence="1">SCP</strain>
    </source>
</reference>
<keyword evidence="2" id="KW-1185">Reference proteome</keyword>
<protein>
    <submittedName>
        <fullName evidence="1">Uncharacterized protein</fullName>
    </submittedName>
</protein>
<dbReference type="AlphaFoldDB" id="A0AAV9BUL6"/>
<name>A0AAV9BUL6_ACOGR</name>
<comment type="caution">
    <text evidence="1">The sequence shown here is derived from an EMBL/GenBank/DDBJ whole genome shotgun (WGS) entry which is preliminary data.</text>
</comment>
<accession>A0AAV9BUL6</accession>
<dbReference type="EMBL" id="JAUJYN010000001">
    <property type="protein sequence ID" value="KAK1279589.1"/>
    <property type="molecule type" value="Genomic_DNA"/>
</dbReference>
<dbReference type="Proteomes" id="UP001179952">
    <property type="component" value="Unassembled WGS sequence"/>
</dbReference>
<reference evidence="1" key="2">
    <citation type="submission" date="2023-06" db="EMBL/GenBank/DDBJ databases">
        <authorList>
            <person name="Ma L."/>
            <person name="Liu K.-W."/>
            <person name="Li Z."/>
            <person name="Hsiao Y.-Y."/>
            <person name="Qi Y."/>
            <person name="Fu T."/>
            <person name="Tang G."/>
            <person name="Zhang D."/>
            <person name="Sun W.-H."/>
            <person name="Liu D.-K."/>
            <person name="Li Y."/>
            <person name="Chen G.-Z."/>
            <person name="Liu X.-D."/>
            <person name="Liao X.-Y."/>
            <person name="Jiang Y.-T."/>
            <person name="Yu X."/>
            <person name="Hao Y."/>
            <person name="Huang J."/>
            <person name="Zhao X.-W."/>
            <person name="Ke S."/>
            <person name="Chen Y.-Y."/>
            <person name="Wu W.-L."/>
            <person name="Hsu J.-L."/>
            <person name="Lin Y.-F."/>
            <person name="Huang M.-D."/>
            <person name="Li C.-Y."/>
            <person name="Huang L."/>
            <person name="Wang Z.-W."/>
            <person name="Zhao X."/>
            <person name="Zhong W.-Y."/>
            <person name="Peng D.-H."/>
            <person name="Ahmad S."/>
            <person name="Lan S."/>
            <person name="Zhang J.-S."/>
            <person name="Tsai W.-C."/>
            <person name="Van De Peer Y."/>
            <person name="Liu Z.-J."/>
        </authorList>
    </citation>
    <scope>NUCLEOTIDE SEQUENCE</scope>
    <source>
        <strain evidence="1">SCP</strain>
        <tissue evidence="1">Leaves</tissue>
    </source>
</reference>
<evidence type="ECO:0000313" key="1">
    <source>
        <dbReference type="EMBL" id="KAK1279589.1"/>
    </source>
</evidence>
<sequence length="58" mass="6532">MYQGSMKEIGIPYQILDTKLLEDLNANKQKTPNSEKFGILFSSVIISECFAVYAMQAI</sequence>
<evidence type="ECO:0000313" key="2">
    <source>
        <dbReference type="Proteomes" id="UP001179952"/>
    </source>
</evidence>
<organism evidence="1 2">
    <name type="scientific">Acorus gramineus</name>
    <name type="common">Dwarf sweet flag</name>
    <dbReference type="NCBI Taxonomy" id="55184"/>
    <lineage>
        <taxon>Eukaryota</taxon>
        <taxon>Viridiplantae</taxon>
        <taxon>Streptophyta</taxon>
        <taxon>Embryophyta</taxon>
        <taxon>Tracheophyta</taxon>
        <taxon>Spermatophyta</taxon>
        <taxon>Magnoliopsida</taxon>
        <taxon>Liliopsida</taxon>
        <taxon>Acoraceae</taxon>
        <taxon>Acorus</taxon>
    </lineage>
</organism>
<proteinExistence type="predicted"/>
<gene>
    <name evidence="1" type="ORF">QJS04_geneDACA015133</name>
</gene>